<evidence type="ECO:0000313" key="2">
    <source>
        <dbReference type="Proteomes" id="UP001497516"/>
    </source>
</evidence>
<dbReference type="EMBL" id="OZ034818">
    <property type="protein sequence ID" value="CAL1389735.1"/>
    <property type="molecule type" value="Genomic_DNA"/>
</dbReference>
<protein>
    <submittedName>
        <fullName evidence="1">Uncharacterized protein</fullName>
    </submittedName>
</protein>
<dbReference type="AlphaFoldDB" id="A0AAV2EWG3"/>
<name>A0AAV2EWG3_9ROSI</name>
<evidence type="ECO:0000313" key="1">
    <source>
        <dbReference type="EMBL" id="CAL1389735.1"/>
    </source>
</evidence>
<proteinExistence type="predicted"/>
<sequence>MVCVAVDHYFPPFSESCALRMMMASVVSGSGGPRKGATATKKRAEQILWSKEEETTPCYFPSEPETFLRRIWQLQKNGDFTLASMAICPSCYASPAKIFNQLDAFILSRASIVLVHLGKKDSQSSISSNIRCKILGS</sequence>
<organism evidence="1 2">
    <name type="scientific">Linum trigynum</name>
    <dbReference type="NCBI Taxonomy" id="586398"/>
    <lineage>
        <taxon>Eukaryota</taxon>
        <taxon>Viridiplantae</taxon>
        <taxon>Streptophyta</taxon>
        <taxon>Embryophyta</taxon>
        <taxon>Tracheophyta</taxon>
        <taxon>Spermatophyta</taxon>
        <taxon>Magnoliopsida</taxon>
        <taxon>eudicotyledons</taxon>
        <taxon>Gunneridae</taxon>
        <taxon>Pentapetalae</taxon>
        <taxon>rosids</taxon>
        <taxon>fabids</taxon>
        <taxon>Malpighiales</taxon>
        <taxon>Linaceae</taxon>
        <taxon>Linum</taxon>
    </lineage>
</organism>
<dbReference type="Proteomes" id="UP001497516">
    <property type="component" value="Chromosome 5"/>
</dbReference>
<reference evidence="1 2" key="1">
    <citation type="submission" date="2024-04" db="EMBL/GenBank/DDBJ databases">
        <authorList>
            <person name="Fracassetti M."/>
        </authorList>
    </citation>
    <scope>NUCLEOTIDE SEQUENCE [LARGE SCALE GENOMIC DNA]</scope>
</reference>
<keyword evidence="2" id="KW-1185">Reference proteome</keyword>
<gene>
    <name evidence="1" type="ORF">LTRI10_LOCUS30570</name>
</gene>
<accession>A0AAV2EWG3</accession>